<dbReference type="SUPFAM" id="SSF53187">
    <property type="entry name" value="Zn-dependent exopeptidases"/>
    <property type="match status" value="1"/>
</dbReference>
<reference evidence="2 3" key="1">
    <citation type="submission" date="2024-06" db="EMBL/GenBank/DDBJ databases">
        <title>Genomic Encyclopedia of Type Strains, Phase IV (KMG-IV): sequencing the most valuable type-strain genomes for metagenomic binning, comparative biology and taxonomic classification.</title>
        <authorList>
            <person name="Goeker M."/>
        </authorList>
    </citation>
    <scope>NUCLEOTIDE SEQUENCE [LARGE SCALE GENOMIC DNA]</scope>
    <source>
        <strain evidence="2 3">DSM 27865</strain>
    </source>
</reference>
<dbReference type="InterPro" id="IPR050072">
    <property type="entry name" value="Peptidase_M20A"/>
</dbReference>
<proteinExistence type="predicted"/>
<keyword evidence="3" id="KW-1185">Reference proteome</keyword>
<evidence type="ECO:0000313" key="2">
    <source>
        <dbReference type="EMBL" id="MET3794222.1"/>
    </source>
</evidence>
<dbReference type="RefSeq" id="WP_354198785.1">
    <property type="nucleotide sequence ID" value="NZ_JBEPML010000022.1"/>
</dbReference>
<name>A0ABV2N5W7_9HYPH</name>
<dbReference type="Proteomes" id="UP001549076">
    <property type="component" value="Unassembled WGS sequence"/>
</dbReference>
<dbReference type="PANTHER" id="PTHR43808">
    <property type="entry name" value="ACETYLORNITHINE DEACETYLASE"/>
    <property type="match status" value="1"/>
</dbReference>
<accession>A0ABV2N5W7</accession>
<dbReference type="Gene3D" id="3.40.630.10">
    <property type="entry name" value="Zn peptidases"/>
    <property type="match status" value="1"/>
</dbReference>
<dbReference type="Gene3D" id="3.30.70.360">
    <property type="match status" value="1"/>
</dbReference>
<comment type="caution">
    <text evidence="2">The sequence shown here is derived from an EMBL/GenBank/DDBJ whole genome shotgun (WGS) entry which is preliminary data.</text>
</comment>
<protein>
    <submittedName>
        <fullName evidence="2">Acetylornithine deacetylase</fullName>
        <ecNumber evidence="2">3.5.1.16</ecNumber>
    </submittedName>
</protein>
<organism evidence="2 3">
    <name type="scientific">Aquamicrobium terrae</name>
    <dbReference type="NCBI Taxonomy" id="1324945"/>
    <lineage>
        <taxon>Bacteria</taxon>
        <taxon>Pseudomonadati</taxon>
        <taxon>Pseudomonadota</taxon>
        <taxon>Alphaproteobacteria</taxon>
        <taxon>Hyphomicrobiales</taxon>
        <taxon>Phyllobacteriaceae</taxon>
        <taxon>Aquamicrobium</taxon>
    </lineage>
</organism>
<evidence type="ECO:0000256" key="1">
    <source>
        <dbReference type="ARBA" id="ARBA00022801"/>
    </source>
</evidence>
<dbReference type="EMBL" id="JBEPML010000022">
    <property type="protein sequence ID" value="MET3794222.1"/>
    <property type="molecule type" value="Genomic_DNA"/>
</dbReference>
<evidence type="ECO:0000313" key="3">
    <source>
        <dbReference type="Proteomes" id="UP001549076"/>
    </source>
</evidence>
<gene>
    <name evidence="2" type="ORF">ABID37_004462</name>
</gene>
<dbReference type="EC" id="3.5.1.16" evidence="2"/>
<dbReference type="Pfam" id="PF01546">
    <property type="entry name" value="Peptidase_M20"/>
    <property type="match status" value="1"/>
</dbReference>
<dbReference type="PANTHER" id="PTHR43808:SF25">
    <property type="entry name" value="PEPTIDASE M20 DIMERISATION DOMAIN-CONTAINING PROTEIN"/>
    <property type="match status" value="1"/>
</dbReference>
<sequence>MMDQTSILPNAAAQAVKVARANRQRSIEALATLVRIPSLTGEEGAAQAHLCAMLEAVGADVSKAEPDVEAMFAAYPEIAQYPTHWQHDLILPYTDMPSFTALKESGLAVVLNYDGRPNVVGTWRGSGGGRSLILNGHVDTVTIEPSAGWSFDPFGAEIADGRLYGRGACDMKGGLMAALMALTYLHEADVRLRGNVSLQCVVNEEHAGNGTLDLIRRGLRADAAIVLEPTGNTIRHTHPGGLYWQVSLTGVPRSPGARWDGTDLEGLGAIDALPPVIEALLELERRYNVATPPGEKAPFALTIGRVCGGHYETSSAAEALLKGGAYFAPSVGSVTDVMASFRAAITEANATDGRLKRHPAKLEFLHHDDATDQPADLEVARVMSKVLASQGADTGAYPGHFCCDLRHFVNQGGMTGIVFGPGSIAQAHKPDEYIPVAEYLEAIELLALFIAEWCGVE</sequence>
<dbReference type="GO" id="GO:0008777">
    <property type="term" value="F:acetylornithine deacetylase activity"/>
    <property type="evidence" value="ECO:0007669"/>
    <property type="project" value="UniProtKB-EC"/>
</dbReference>
<keyword evidence="1 2" id="KW-0378">Hydrolase</keyword>
<dbReference type="InterPro" id="IPR002933">
    <property type="entry name" value="Peptidase_M20"/>
</dbReference>